<keyword evidence="2" id="KW-0472">Membrane</keyword>
<dbReference type="PANTHER" id="PTHR45620">
    <property type="entry name" value="PDF RECEPTOR-LIKE PROTEIN-RELATED"/>
    <property type="match status" value="1"/>
</dbReference>
<dbReference type="SUPFAM" id="SSF111418">
    <property type="entry name" value="Hormone receptor domain"/>
    <property type="match status" value="1"/>
</dbReference>
<evidence type="ECO:0000259" key="3">
    <source>
        <dbReference type="SMART" id="SM00008"/>
    </source>
</evidence>
<keyword evidence="2" id="KW-0812">Transmembrane</keyword>
<dbReference type="AlphaFoldDB" id="A0A9N9N0N2"/>
<evidence type="ECO:0000313" key="5">
    <source>
        <dbReference type="Proteomes" id="UP001152799"/>
    </source>
</evidence>
<keyword evidence="5" id="KW-1185">Reference proteome</keyword>
<dbReference type="PROSITE" id="PS00649">
    <property type="entry name" value="G_PROTEIN_RECEP_F2_1"/>
    <property type="match status" value="1"/>
</dbReference>
<dbReference type="GO" id="GO:0008528">
    <property type="term" value="F:G protein-coupled peptide receptor activity"/>
    <property type="evidence" value="ECO:0007669"/>
    <property type="project" value="TreeGrafter"/>
</dbReference>
<gene>
    <name evidence="4" type="ORF">CEUTPL_LOCUS13306</name>
</gene>
<accession>A0A9N9N0N2</accession>
<dbReference type="PANTHER" id="PTHR45620:SF15">
    <property type="entry name" value="DIURETIC HORMONE 44 RECEPTOR 1-RELATED"/>
    <property type="match status" value="1"/>
</dbReference>
<feature type="domain" description="G-protein coupled receptors family 2 profile 1" evidence="3">
    <location>
        <begin position="294"/>
        <end position="363"/>
    </location>
</feature>
<dbReference type="GO" id="GO:0005886">
    <property type="term" value="C:plasma membrane"/>
    <property type="evidence" value="ECO:0007669"/>
    <property type="project" value="TreeGrafter"/>
</dbReference>
<dbReference type="Proteomes" id="UP001152799">
    <property type="component" value="Chromosome 8"/>
</dbReference>
<dbReference type="InterPro" id="IPR001879">
    <property type="entry name" value="GPCR_2_extracellular_dom"/>
</dbReference>
<evidence type="ECO:0000256" key="1">
    <source>
        <dbReference type="SAM" id="Coils"/>
    </source>
</evidence>
<feature type="coiled-coil region" evidence="1">
    <location>
        <begin position="50"/>
        <end position="77"/>
    </location>
</feature>
<dbReference type="Gene3D" id="4.10.1240.10">
    <property type="entry name" value="GPCR, family 2, extracellular hormone receptor domain"/>
    <property type="match status" value="1"/>
</dbReference>
<reference evidence="4" key="1">
    <citation type="submission" date="2022-01" db="EMBL/GenBank/DDBJ databases">
        <authorList>
            <person name="King R."/>
        </authorList>
    </citation>
    <scope>NUCLEOTIDE SEQUENCE</scope>
</reference>
<feature type="transmembrane region" description="Helical" evidence="2">
    <location>
        <begin position="370"/>
        <end position="392"/>
    </location>
</feature>
<evidence type="ECO:0000313" key="4">
    <source>
        <dbReference type="EMBL" id="CAG9772905.1"/>
    </source>
</evidence>
<name>A0A9N9N0N2_9CUCU</name>
<dbReference type="InterPro" id="IPR050332">
    <property type="entry name" value="GPCR_2"/>
</dbReference>
<evidence type="ECO:0000256" key="2">
    <source>
        <dbReference type="SAM" id="Phobius"/>
    </source>
</evidence>
<proteinExistence type="predicted"/>
<organism evidence="4 5">
    <name type="scientific">Ceutorhynchus assimilis</name>
    <name type="common">cabbage seed weevil</name>
    <dbReference type="NCBI Taxonomy" id="467358"/>
    <lineage>
        <taxon>Eukaryota</taxon>
        <taxon>Metazoa</taxon>
        <taxon>Ecdysozoa</taxon>
        <taxon>Arthropoda</taxon>
        <taxon>Hexapoda</taxon>
        <taxon>Insecta</taxon>
        <taxon>Pterygota</taxon>
        <taxon>Neoptera</taxon>
        <taxon>Endopterygota</taxon>
        <taxon>Coleoptera</taxon>
        <taxon>Polyphaga</taxon>
        <taxon>Cucujiformia</taxon>
        <taxon>Curculionidae</taxon>
        <taxon>Ceutorhynchinae</taxon>
        <taxon>Ceutorhynchus</taxon>
    </lineage>
</organism>
<sequence length="414" mass="47304">MDSRLENIGKNQEEFKKSLEYYGNKIDDFNLRISEVENRIKAIPKLENSVSTIASDLEKTNREIELLQQQARRNNVEINGIPEKSGENLQSVLVNILKALNIPENCFETYHRVAHIDPDNKNPRSIIVKMISIKEKNDLLASIKNKQGLKLNQAGLPGDGNIYINDHLTIVAVHFTTVPAGRNLKMCKTPWTFPDNKIHFTNKQFLYEVYYIMRSGVRIMSSNWFGQNWQQDQGPMDHDVSHPSNFMGIVPIGNNSDSGDDISYSYKLLGQNMTLDHCEKMYINETKRLLKTHPDGFCNTSFDKILCWPPTPYNSVARIKCFSEFLGITYDDTQNATRECSYNGTWHKSTYDDCTELEMYPTSVETQTNIYLIGYIISSVTLAIAIFIFTYFKDAPVFHHPLGGDQKHPAGTCT</sequence>
<keyword evidence="1" id="KW-0175">Coiled coil</keyword>
<dbReference type="InterPro" id="IPR036445">
    <property type="entry name" value="GPCR_2_extracell_dom_sf"/>
</dbReference>
<dbReference type="OrthoDB" id="6022368at2759"/>
<dbReference type="InterPro" id="IPR017983">
    <property type="entry name" value="GPCR_2_secretin-like_CS"/>
</dbReference>
<dbReference type="EMBL" id="OU892284">
    <property type="protein sequence ID" value="CAG9772905.1"/>
    <property type="molecule type" value="Genomic_DNA"/>
</dbReference>
<dbReference type="Gene3D" id="3.30.70.1820">
    <property type="entry name" value="L1 transposable element, RRM domain"/>
    <property type="match status" value="1"/>
</dbReference>
<protein>
    <recommendedName>
        <fullName evidence="3">G-protein coupled receptors family 2 profile 1 domain-containing protein</fullName>
    </recommendedName>
</protein>
<keyword evidence="2" id="KW-1133">Transmembrane helix</keyword>
<dbReference type="Pfam" id="PF02793">
    <property type="entry name" value="HRM"/>
    <property type="match status" value="1"/>
</dbReference>
<dbReference type="GO" id="GO:0007188">
    <property type="term" value="P:adenylate cyclase-modulating G protein-coupled receptor signaling pathway"/>
    <property type="evidence" value="ECO:0007669"/>
    <property type="project" value="TreeGrafter"/>
</dbReference>
<dbReference type="GO" id="GO:0017046">
    <property type="term" value="F:peptide hormone binding"/>
    <property type="evidence" value="ECO:0007669"/>
    <property type="project" value="TreeGrafter"/>
</dbReference>
<dbReference type="SMART" id="SM00008">
    <property type="entry name" value="HormR"/>
    <property type="match status" value="1"/>
</dbReference>